<protein>
    <submittedName>
        <fullName evidence="1">Uncharacterized protein</fullName>
    </submittedName>
</protein>
<name>A0A8J2WS93_9STRA</name>
<organism evidence="1 2">
    <name type="scientific">Pelagomonas calceolata</name>
    <dbReference type="NCBI Taxonomy" id="35677"/>
    <lineage>
        <taxon>Eukaryota</taxon>
        <taxon>Sar</taxon>
        <taxon>Stramenopiles</taxon>
        <taxon>Ochrophyta</taxon>
        <taxon>Pelagophyceae</taxon>
        <taxon>Pelagomonadales</taxon>
        <taxon>Pelagomonadaceae</taxon>
        <taxon>Pelagomonas</taxon>
    </lineage>
</organism>
<gene>
    <name evidence="1" type="ORF">PECAL_6P04150</name>
</gene>
<proteinExistence type="predicted"/>
<dbReference type="Proteomes" id="UP000789595">
    <property type="component" value="Unassembled WGS sequence"/>
</dbReference>
<dbReference type="AlphaFoldDB" id="A0A8J2WS93"/>
<sequence>RSNAFTSREKRPRATARGANRGLLGLGLARRRLVRVCADDDREDAEVLLERGVRGNAVLLEPDAVDEEEAPRHGGGDVHLLHQLRARVLGVADDERDDDNRQAEQAHDARERQHGIIIGQRGAVDEVLREPPLGECEQRHGVERLRDLLEPVDLGPVLCARVTARREAVRELRRGVGVRRSRRRRGGAARLLVGAMAGSENVWV</sequence>
<reference evidence="1" key="1">
    <citation type="submission" date="2021-11" db="EMBL/GenBank/DDBJ databases">
        <authorList>
            <consortium name="Genoscope - CEA"/>
            <person name="William W."/>
        </authorList>
    </citation>
    <scope>NUCLEOTIDE SEQUENCE</scope>
</reference>
<feature type="non-terminal residue" evidence="1">
    <location>
        <position position="1"/>
    </location>
</feature>
<evidence type="ECO:0000313" key="1">
    <source>
        <dbReference type="EMBL" id="CAH0378818.1"/>
    </source>
</evidence>
<evidence type="ECO:0000313" key="2">
    <source>
        <dbReference type="Proteomes" id="UP000789595"/>
    </source>
</evidence>
<comment type="caution">
    <text evidence="1">The sequence shown here is derived from an EMBL/GenBank/DDBJ whole genome shotgun (WGS) entry which is preliminary data.</text>
</comment>
<accession>A0A8J2WS93</accession>
<keyword evidence="2" id="KW-1185">Reference proteome</keyword>
<dbReference type="EMBL" id="CAKKNE010000006">
    <property type="protein sequence ID" value="CAH0378818.1"/>
    <property type="molecule type" value="Genomic_DNA"/>
</dbReference>